<evidence type="ECO:0000256" key="1">
    <source>
        <dbReference type="ARBA" id="ARBA00022448"/>
    </source>
</evidence>
<feature type="transmembrane region" description="Helical" evidence="10">
    <location>
        <begin position="20"/>
        <end position="37"/>
    </location>
</feature>
<feature type="transmembrane region" description="Helical" evidence="10">
    <location>
        <begin position="125"/>
        <end position="144"/>
    </location>
</feature>
<feature type="transmembrane region" description="Helical" evidence="10">
    <location>
        <begin position="265"/>
        <end position="285"/>
    </location>
</feature>
<dbReference type="HAMAP" id="MF_00462">
    <property type="entry name" value="RsxD_RnfD"/>
    <property type="match status" value="1"/>
</dbReference>
<evidence type="ECO:0000256" key="4">
    <source>
        <dbReference type="ARBA" id="ARBA00022643"/>
    </source>
</evidence>
<dbReference type="EC" id="7.-.-.-" evidence="10"/>
<reference evidence="11 12" key="1">
    <citation type="journal article" date="2013" name="Genome Announc.">
        <title>Genome Sequence of the Pyrene- and Fluoranthene-Degrading Bacterium Cycloclasticus sp. Strain PY97M.</title>
        <authorList>
            <person name="Cui Z."/>
            <person name="Xu G."/>
            <person name="Li Q."/>
            <person name="Gao W."/>
            <person name="Zheng L."/>
        </authorList>
    </citation>
    <scope>NUCLEOTIDE SEQUENCE [LARGE SCALE GENOMIC DNA]</scope>
    <source>
        <strain evidence="11 12">PY97M</strain>
    </source>
</reference>
<feature type="transmembrane region" description="Helical" evidence="10">
    <location>
        <begin position="69"/>
        <end position="89"/>
    </location>
</feature>
<gene>
    <name evidence="10" type="primary">rnfD</name>
    <name evidence="11" type="ORF">L196_06270</name>
</gene>
<comment type="cofactor">
    <cofactor evidence="10">
        <name>FMN</name>
        <dbReference type="ChEBI" id="CHEBI:58210"/>
    </cofactor>
</comment>
<keyword evidence="10" id="KW-1003">Cell membrane</keyword>
<dbReference type="AlphaFoldDB" id="A0AB33Z1X4"/>
<dbReference type="RefSeq" id="WP_015004965.1">
    <property type="nucleotide sequence ID" value="NZ_FQZJ01000003.1"/>
</dbReference>
<sequence>MHFLTSNAPFIEPQNSIQKMMLWVLIALVPGIITMIWQFGLGVLSNIIICVSTAVITEAVMLNLRNRPVLPFLSDLSAVVTAVLLALALPTIAPWWIPCIGAFIAIVIAKHLYGGLGYNPFNPAMVAFAVLMVSFPKSMTVWMLPYSMLPADSSFTDLLPIILDQQPKQALIDAITAATPLDEMKTQLSLNQTIGEIRSSSIFGSLSGEGWQWVSIAYLVGGLLLVFKKIISWHIPVGLLSGLFTISFAFYLLEPSVTPSPLFHLLSGGAILGAFFIATDPVTAAATLKGRFIYGVLIGLLTYIIRTWGGYPEGIAFAVILINMAVPLIDHYTPPRVYGHH</sequence>
<keyword evidence="2 10" id="KW-0597">Phosphoprotein</keyword>
<evidence type="ECO:0000256" key="2">
    <source>
        <dbReference type="ARBA" id="ARBA00022553"/>
    </source>
</evidence>
<evidence type="ECO:0000313" key="12">
    <source>
        <dbReference type="Proteomes" id="UP000015462"/>
    </source>
</evidence>
<evidence type="ECO:0000256" key="10">
    <source>
        <dbReference type="HAMAP-Rule" id="MF_00462"/>
    </source>
</evidence>
<evidence type="ECO:0000256" key="6">
    <source>
        <dbReference type="ARBA" id="ARBA00022967"/>
    </source>
</evidence>
<keyword evidence="8 10" id="KW-1133">Transmembrane helix</keyword>
<evidence type="ECO:0000256" key="7">
    <source>
        <dbReference type="ARBA" id="ARBA00022982"/>
    </source>
</evidence>
<dbReference type="EMBL" id="ASHL01000004">
    <property type="protein sequence ID" value="EPD13225.1"/>
    <property type="molecule type" value="Genomic_DNA"/>
</dbReference>
<keyword evidence="9 10" id="KW-0472">Membrane</keyword>
<feature type="modified residue" description="FMN phosphoryl threonine" evidence="10">
    <location>
        <position position="179"/>
    </location>
</feature>
<evidence type="ECO:0000313" key="11">
    <source>
        <dbReference type="EMBL" id="EPD13225.1"/>
    </source>
</evidence>
<organism evidence="11 12">
    <name type="scientific">Cycloclasticus pugetii</name>
    <dbReference type="NCBI Taxonomy" id="34068"/>
    <lineage>
        <taxon>Bacteria</taxon>
        <taxon>Pseudomonadati</taxon>
        <taxon>Pseudomonadota</taxon>
        <taxon>Gammaproteobacteria</taxon>
        <taxon>Thiotrichales</taxon>
        <taxon>Piscirickettsiaceae</taxon>
        <taxon>Cycloclasticus</taxon>
    </lineage>
</organism>
<comment type="subcellular location">
    <subcellularLocation>
        <location evidence="10">Cell inner membrane</location>
        <topology evidence="10">Multi-pass membrane protein</topology>
    </subcellularLocation>
</comment>
<accession>A0AB33Z1X4</accession>
<keyword evidence="12" id="KW-1185">Reference proteome</keyword>
<keyword evidence="10" id="KW-0997">Cell inner membrane</keyword>
<evidence type="ECO:0000256" key="5">
    <source>
        <dbReference type="ARBA" id="ARBA00022692"/>
    </source>
</evidence>
<dbReference type="GO" id="GO:0022900">
    <property type="term" value="P:electron transport chain"/>
    <property type="evidence" value="ECO:0007669"/>
    <property type="project" value="UniProtKB-UniRule"/>
</dbReference>
<keyword evidence="6 10" id="KW-1278">Translocase</keyword>
<dbReference type="GO" id="GO:0055085">
    <property type="term" value="P:transmembrane transport"/>
    <property type="evidence" value="ECO:0007669"/>
    <property type="project" value="InterPro"/>
</dbReference>
<feature type="transmembrane region" description="Helical" evidence="10">
    <location>
        <begin position="210"/>
        <end position="227"/>
    </location>
</feature>
<dbReference type="Proteomes" id="UP000015462">
    <property type="component" value="Unassembled WGS sequence"/>
</dbReference>
<keyword evidence="1 10" id="KW-0813">Transport</keyword>
<evidence type="ECO:0000256" key="3">
    <source>
        <dbReference type="ARBA" id="ARBA00022630"/>
    </source>
</evidence>
<feature type="transmembrane region" description="Helical" evidence="10">
    <location>
        <begin position="95"/>
        <end position="113"/>
    </location>
</feature>
<dbReference type="InterPro" id="IPR004338">
    <property type="entry name" value="NqrB/RnfD"/>
</dbReference>
<keyword evidence="3 10" id="KW-0285">Flavoprotein</keyword>
<comment type="caution">
    <text evidence="11">The sequence shown here is derived from an EMBL/GenBank/DDBJ whole genome shotgun (WGS) entry which is preliminary data.</text>
</comment>
<dbReference type="PANTHER" id="PTHR30578">
    <property type="entry name" value="ELECTRON TRANSPORT COMPLEX PROTEIN RNFD"/>
    <property type="match status" value="1"/>
</dbReference>
<keyword evidence="7 10" id="KW-0249">Electron transport</keyword>
<comment type="function">
    <text evidence="10">Part of a membrane-bound complex that couples electron transfer with translocation of ions across the membrane.</text>
</comment>
<dbReference type="GO" id="GO:0005886">
    <property type="term" value="C:plasma membrane"/>
    <property type="evidence" value="ECO:0007669"/>
    <property type="project" value="UniProtKB-SubCell"/>
</dbReference>
<keyword evidence="4 10" id="KW-0288">FMN</keyword>
<dbReference type="InterPro" id="IPR011303">
    <property type="entry name" value="RnfD_bac"/>
</dbReference>
<dbReference type="PANTHER" id="PTHR30578:SF0">
    <property type="entry name" value="ION-TRANSLOCATING OXIDOREDUCTASE COMPLEX SUBUNIT D"/>
    <property type="match status" value="1"/>
</dbReference>
<proteinExistence type="inferred from homology"/>
<protein>
    <recommendedName>
        <fullName evidence="10">Ion-translocating oxidoreductase complex subunit D</fullName>
        <ecNumber evidence="10">7.-.-.-</ecNumber>
    </recommendedName>
    <alternativeName>
        <fullName evidence="10">Rnf electron transport complex subunit D</fullName>
    </alternativeName>
</protein>
<dbReference type="NCBIfam" id="TIGR01946">
    <property type="entry name" value="rnfD"/>
    <property type="match status" value="1"/>
</dbReference>
<comment type="similarity">
    <text evidence="10">Belongs to the NqrB/RnfD family.</text>
</comment>
<evidence type="ECO:0000256" key="8">
    <source>
        <dbReference type="ARBA" id="ARBA00022989"/>
    </source>
</evidence>
<dbReference type="NCBIfam" id="NF002011">
    <property type="entry name" value="PRK00816.1"/>
    <property type="match status" value="1"/>
</dbReference>
<dbReference type="Pfam" id="PF03116">
    <property type="entry name" value="NQR2_RnfD_RnfE"/>
    <property type="match status" value="1"/>
</dbReference>
<evidence type="ECO:0000256" key="9">
    <source>
        <dbReference type="ARBA" id="ARBA00023136"/>
    </source>
</evidence>
<feature type="transmembrane region" description="Helical" evidence="10">
    <location>
        <begin position="43"/>
        <end position="62"/>
    </location>
</feature>
<feature type="transmembrane region" description="Helical" evidence="10">
    <location>
        <begin position="292"/>
        <end position="309"/>
    </location>
</feature>
<feature type="transmembrane region" description="Helical" evidence="10">
    <location>
        <begin position="234"/>
        <end position="253"/>
    </location>
</feature>
<name>A0AB33Z1X4_9GAMM</name>
<comment type="subunit">
    <text evidence="10">The complex is composed of six subunits: RnfA, RnfB, RnfC, RnfD, RnfE and RnfG.</text>
</comment>
<keyword evidence="5 10" id="KW-0812">Transmembrane</keyword>